<dbReference type="AlphaFoldDB" id="A0A4U8VX59"/>
<evidence type="ECO:0000313" key="1">
    <source>
        <dbReference type="EMBL" id="VFA97255.1"/>
    </source>
</evidence>
<dbReference type="EMBL" id="LR215973">
    <property type="protein sequence ID" value="VFA97255.1"/>
    <property type="molecule type" value="Genomic_DNA"/>
</dbReference>
<dbReference type="RefSeq" id="WP_130916188.1">
    <property type="nucleotide sequence ID" value="NZ_LR215973.1"/>
</dbReference>
<sequence>MTGPTAPDLTFPDDIPVNHEAPKPGTGFFRDELESMLSYHTACAPCPFKSELLRLRAQMIRTGHDFARVPARRADR</sequence>
<accession>A0A4U8VX59</accession>
<protein>
    <submittedName>
        <fullName evidence="1">Uncharacterized protein</fullName>
    </submittedName>
</protein>
<proteinExistence type="predicted"/>
<dbReference type="Proteomes" id="UP000290439">
    <property type="component" value="Chromosome"/>
</dbReference>
<name>A0A4U8VX59_9NOCA</name>
<gene>
    <name evidence="1" type="ORF">NCTC10797_01015</name>
</gene>
<reference evidence="1 2" key="1">
    <citation type="submission" date="2019-02" db="EMBL/GenBank/DDBJ databases">
        <authorList>
            <consortium name="Pathogen Informatics"/>
        </authorList>
    </citation>
    <scope>NUCLEOTIDE SEQUENCE [LARGE SCALE GENOMIC DNA]</scope>
    <source>
        <strain evidence="1 2">3012STDY6756504</strain>
    </source>
</reference>
<organism evidence="1 2">
    <name type="scientific">Nocardia cyriacigeorgica</name>
    <dbReference type="NCBI Taxonomy" id="135487"/>
    <lineage>
        <taxon>Bacteria</taxon>
        <taxon>Bacillati</taxon>
        <taxon>Actinomycetota</taxon>
        <taxon>Actinomycetes</taxon>
        <taxon>Mycobacteriales</taxon>
        <taxon>Nocardiaceae</taxon>
        <taxon>Nocardia</taxon>
    </lineage>
</organism>
<evidence type="ECO:0000313" key="2">
    <source>
        <dbReference type="Proteomes" id="UP000290439"/>
    </source>
</evidence>